<accession>A0AAW1LWA5</accession>
<organism evidence="8 9">
    <name type="scientific">Popillia japonica</name>
    <name type="common">Japanese beetle</name>
    <dbReference type="NCBI Taxonomy" id="7064"/>
    <lineage>
        <taxon>Eukaryota</taxon>
        <taxon>Metazoa</taxon>
        <taxon>Ecdysozoa</taxon>
        <taxon>Arthropoda</taxon>
        <taxon>Hexapoda</taxon>
        <taxon>Insecta</taxon>
        <taxon>Pterygota</taxon>
        <taxon>Neoptera</taxon>
        <taxon>Endopterygota</taxon>
        <taxon>Coleoptera</taxon>
        <taxon>Polyphaga</taxon>
        <taxon>Scarabaeiformia</taxon>
        <taxon>Scarabaeidae</taxon>
        <taxon>Rutelinae</taxon>
        <taxon>Popillia</taxon>
    </lineage>
</organism>
<feature type="transmembrane region" description="Helical" evidence="7">
    <location>
        <begin position="84"/>
        <end position="107"/>
    </location>
</feature>
<keyword evidence="4 7" id="KW-1133">Transmembrane helix</keyword>
<dbReference type="InterPro" id="IPR018503">
    <property type="entry name" value="Tetraspanin_CS"/>
</dbReference>
<dbReference type="InterPro" id="IPR008952">
    <property type="entry name" value="Tetraspanin_EC2_sf"/>
</dbReference>
<dbReference type="InterPro" id="IPR000301">
    <property type="entry name" value="Tetraspanin_animals"/>
</dbReference>
<dbReference type="SUPFAM" id="SSF48652">
    <property type="entry name" value="Tetraspanin"/>
    <property type="match status" value="1"/>
</dbReference>
<dbReference type="InterPro" id="IPR018499">
    <property type="entry name" value="Tetraspanin/Peripherin"/>
</dbReference>
<keyword evidence="9" id="KW-1185">Reference proteome</keyword>
<proteinExistence type="inferred from homology"/>
<gene>
    <name evidence="8" type="ORF">QE152_g9638</name>
</gene>
<evidence type="ECO:0000256" key="4">
    <source>
        <dbReference type="ARBA" id="ARBA00022989"/>
    </source>
</evidence>
<evidence type="ECO:0000256" key="3">
    <source>
        <dbReference type="ARBA" id="ARBA00022692"/>
    </source>
</evidence>
<feature type="transmembrane region" description="Helical" evidence="7">
    <location>
        <begin position="187"/>
        <end position="210"/>
    </location>
</feature>
<dbReference type="PIRSF" id="PIRSF002419">
    <property type="entry name" value="Tetraspanin"/>
    <property type="match status" value="1"/>
</dbReference>
<comment type="similarity">
    <text evidence="2 7">Belongs to the tetraspanin (TM4SF) family.</text>
</comment>
<dbReference type="Pfam" id="PF00335">
    <property type="entry name" value="Tetraspanin"/>
    <property type="match status" value="1"/>
</dbReference>
<evidence type="ECO:0000313" key="9">
    <source>
        <dbReference type="Proteomes" id="UP001458880"/>
    </source>
</evidence>
<dbReference type="GO" id="GO:0005886">
    <property type="term" value="C:plasma membrane"/>
    <property type="evidence" value="ECO:0007669"/>
    <property type="project" value="TreeGrafter"/>
</dbReference>
<comment type="subcellular location">
    <subcellularLocation>
        <location evidence="1 7">Membrane</location>
        <topology evidence="1 7">Multi-pass membrane protein</topology>
    </subcellularLocation>
</comment>
<dbReference type="PROSITE" id="PS00421">
    <property type="entry name" value="TM4_1"/>
    <property type="match status" value="1"/>
</dbReference>
<evidence type="ECO:0000313" key="8">
    <source>
        <dbReference type="EMBL" id="KAK9738716.1"/>
    </source>
</evidence>
<evidence type="ECO:0000256" key="5">
    <source>
        <dbReference type="ARBA" id="ARBA00023136"/>
    </source>
</evidence>
<dbReference type="PANTHER" id="PTHR19282">
    <property type="entry name" value="TETRASPANIN"/>
    <property type="match status" value="1"/>
</dbReference>
<name>A0AAW1LWA5_POPJA</name>
<dbReference type="EMBL" id="JASPKY010000083">
    <property type="protein sequence ID" value="KAK9738716.1"/>
    <property type="molecule type" value="Genomic_DNA"/>
</dbReference>
<reference evidence="8 9" key="1">
    <citation type="journal article" date="2024" name="BMC Genomics">
        <title>De novo assembly and annotation of Popillia japonica's genome with initial clues to its potential as an invasive pest.</title>
        <authorList>
            <person name="Cucini C."/>
            <person name="Boschi S."/>
            <person name="Funari R."/>
            <person name="Cardaioli E."/>
            <person name="Iannotti N."/>
            <person name="Marturano G."/>
            <person name="Paoli F."/>
            <person name="Bruttini M."/>
            <person name="Carapelli A."/>
            <person name="Frati F."/>
            <person name="Nardi F."/>
        </authorList>
    </citation>
    <scope>NUCLEOTIDE SEQUENCE [LARGE SCALE GENOMIC DNA]</scope>
    <source>
        <strain evidence="8">DMR45628</strain>
    </source>
</reference>
<evidence type="ECO:0000256" key="7">
    <source>
        <dbReference type="RuleBase" id="RU361218"/>
    </source>
</evidence>
<comment type="caution">
    <text evidence="8">The sequence shown here is derived from an EMBL/GenBank/DDBJ whole genome shotgun (WGS) entry which is preliminary data.</text>
</comment>
<evidence type="ECO:0000256" key="6">
    <source>
        <dbReference type="PIRSR" id="PIRSR002419-1"/>
    </source>
</evidence>
<keyword evidence="3 7" id="KW-0812">Transmembrane</keyword>
<evidence type="ECO:0000256" key="2">
    <source>
        <dbReference type="ARBA" id="ARBA00006840"/>
    </source>
</evidence>
<keyword evidence="6" id="KW-1015">Disulfide bond</keyword>
<evidence type="ECO:0000256" key="1">
    <source>
        <dbReference type="ARBA" id="ARBA00004141"/>
    </source>
</evidence>
<sequence length="217" mass="23597">MGCCSGIGRFLLFALNISTFLIGLAFIIVGVVYLVGVAELTDKLDEISSLFEVIPILLIVVGCIVFLISFFGCCGAWRRNSCMLLTYATILIIILLLQIALAIYAFVKVNNPEDWQTELSQALREVFNTGGDPVDFIQETLQCCGFVETPATIPASCCPSGEVGCTNPFQEVCDIAFRDFVSDSMNIIAIVAISLAAIEFIGSIIAVCVARKRDEWV</sequence>
<dbReference type="Proteomes" id="UP001458880">
    <property type="component" value="Unassembled WGS sequence"/>
</dbReference>
<feature type="transmembrane region" description="Helical" evidence="7">
    <location>
        <begin position="12"/>
        <end position="36"/>
    </location>
</feature>
<dbReference type="PRINTS" id="PR00259">
    <property type="entry name" value="TMFOUR"/>
</dbReference>
<dbReference type="AlphaFoldDB" id="A0AAW1LWA5"/>
<feature type="disulfide bond" evidence="6">
    <location>
        <begin position="144"/>
        <end position="158"/>
    </location>
</feature>
<protein>
    <recommendedName>
        <fullName evidence="7">Tetraspanin</fullName>
    </recommendedName>
</protein>
<keyword evidence="5 7" id="KW-0472">Membrane</keyword>
<feature type="transmembrane region" description="Helical" evidence="7">
    <location>
        <begin position="56"/>
        <end position="77"/>
    </location>
</feature>
<dbReference type="PANTHER" id="PTHR19282:SF521">
    <property type="entry name" value="IP01817P-RELATED"/>
    <property type="match status" value="1"/>
</dbReference>